<evidence type="ECO:0000313" key="3">
    <source>
        <dbReference type="EMBL" id="MBZ2386833.1"/>
    </source>
</evidence>
<evidence type="ECO:0000256" key="1">
    <source>
        <dbReference type="SAM" id="MobiDB-lite"/>
    </source>
</evidence>
<name>A0ABS7SZ78_9FIRM</name>
<feature type="compositionally biased region" description="Basic and acidic residues" evidence="1">
    <location>
        <begin position="254"/>
        <end position="270"/>
    </location>
</feature>
<feature type="compositionally biased region" description="Basic and acidic residues" evidence="1">
    <location>
        <begin position="116"/>
        <end position="126"/>
    </location>
</feature>
<keyword evidence="2" id="KW-1133">Transmembrane helix</keyword>
<reference evidence="3 4" key="1">
    <citation type="submission" date="2021-08" db="EMBL/GenBank/DDBJ databases">
        <title>FDA dAtabase for Regulatory Grade micrObial Sequences (FDA-ARGOS): Supporting development and validation of Infectious Disease Dx tests.</title>
        <authorList>
            <person name="Sproer C."/>
            <person name="Gronow S."/>
            <person name="Severitt S."/>
            <person name="Schroder I."/>
            <person name="Tallon L."/>
            <person name="Sadzewicz L."/>
            <person name="Zhao X."/>
            <person name="Boylan J."/>
            <person name="Ott S."/>
            <person name="Bowen H."/>
            <person name="Vavikolanu K."/>
            <person name="Hazen T."/>
            <person name="Aluvathingal J."/>
            <person name="Nadendla S."/>
            <person name="Lowell S."/>
            <person name="Myers T."/>
            <person name="Yan Y."/>
            <person name="Sichtig H."/>
        </authorList>
    </citation>
    <scope>NUCLEOTIDE SEQUENCE [LARGE SCALE GENOMIC DNA]</scope>
    <source>
        <strain evidence="3 4">FDAARGOS_1460</strain>
    </source>
</reference>
<dbReference type="RefSeq" id="WP_223419325.1">
    <property type="nucleotide sequence ID" value="NZ_JAIPME010000002.1"/>
</dbReference>
<keyword evidence="2" id="KW-0812">Transmembrane</keyword>
<dbReference type="Proteomes" id="UP000734271">
    <property type="component" value="Unassembled WGS sequence"/>
</dbReference>
<evidence type="ECO:0000313" key="4">
    <source>
        <dbReference type="Proteomes" id="UP000734271"/>
    </source>
</evidence>
<comment type="caution">
    <text evidence="3">The sequence shown here is derived from an EMBL/GenBank/DDBJ whole genome shotgun (WGS) entry which is preliminary data.</text>
</comment>
<sequence>MKCEHCGANINKASNFCPVCGSKLSKNEPDKKINQEDLTQKKSFSNLLNFKFNKTANDSEEKTETNQSKSEEKDYAIKNDNSSESEKPIIDDNVGSEPFFQKTGKDFLDGPVVNRNKLEAKGKDNSDEQNPEPPDRMDKESRMYENLGGKSSPINQRSVIEEVQDKVSRSKSRKKDDSAYYIDDNRSSMLNKNIEDRVEKIINGEDKELSNLTLSEGIRKIPKKSKVTIAQNSGQDFIDPKESQEIISPSKADQAAKKSQEEKSQTGPKLDKQALESFKEKYITKRNLLIALIGVLIAIILGTLYVKMNKAEDITIPLSDYITLTYEGEDGQAVPKASIDTEKLIAAYGNDIKYISRDNNKGSYDSPAQEFAADLQNNVVFQYSKDSGLSNGDEITVMANLDNIKISDKYNVLMSNASKAVIIDGIKTDNFTDPFTYINVKFEGQSPNMTLTAGLTDDAPEFMHTIDIIPSKTNGITEGEEVAVSLNFNADVLKETYNVSLSPTSKNFTAKAGDGESSGEGDADSDYISTTAHLNDEMLGELKYKAGELIKQTILYKNIINVDNVDYLGSFTGIKDDGSGDIKNKVYLIYEVSTSEKLPESNFQSSFKYYTFVEYQNVKKAKDPDGKFYSAGPITTDNQIFHKFFVESDYKYYQIEYQGFGFIDKALANVGAGLEGLSVTEDNKTNITDHFATSDGVVGEYEANGRRISLKADGSLVYQTDKAVHLGSYSDNGGEISATIKGVNVDTPIILKYENGKLNAESQGEFDAISFSKIENF</sequence>
<feature type="compositionally biased region" description="Basic and acidic residues" evidence="1">
    <location>
        <begin position="57"/>
        <end position="77"/>
    </location>
</feature>
<organism evidence="3 4">
    <name type="scientific">Anaerococcus murdochii</name>
    <dbReference type="NCBI Taxonomy" id="411577"/>
    <lineage>
        <taxon>Bacteria</taxon>
        <taxon>Bacillati</taxon>
        <taxon>Bacillota</taxon>
        <taxon>Tissierellia</taxon>
        <taxon>Tissierellales</taxon>
        <taxon>Peptoniphilaceae</taxon>
        <taxon>Anaerococcus</taxon>
    </lineage>
</organism>
<keyword evidence="4" id="KW-1185">Reference proteome</keyword>
<gene>
    <name evidence="3" type="ORF">K8P03_06010</name>
</gene>
<feature type="compositionally biased region" description="Basic and acidic residues" evidence="1">
    <location>
        <begin position="133"/>
        <end position="143"/>
    </location>
</feature>
<proteinExistence type="predicted"/>
<feature type="region of interest" description="Disordered" evidence="1">
    <location>
        <begin position="52"/>
        <end position="184"/>
    </location>
</feature>
<dbReference type="EMBL" id="JAIPME010000002">
    <property type="protein sequence ID" value="MBZ2386833.1"/>
    <property type="molecule type" value="Genomic_DNA"/>
</dbReference>
<feature type="transmembrane region" description="Helical" evidence="2">
    <location>
        <begin position="288"/>
        <end position="306"/>
    </location>
</feature>
<accession>A0ABS7SZ78</accession>
<evidence type="ECO:0000256" key="2">
    <source>
        <dbReference type="SAM" id="Phobius"/>
    </source>
</evidence>
<protein>
    <submittedName>
        <fullName evidence="3">Zinc ribbon domain-containing protein</fullName>
    </submittedName>
</protein>
<feature type="region of interest" description="Disordered" evidence="1">
    <location>
        <begin position="242"/>
        <end position="270"/>
    </location>
</feature>
<keyword evidence="2" id="KW-0472">Membrane</keyword>
<feature type="compositionally biased region" description="Basic and acidic residues" evidence="1">
    <location>
        <begin position="159"/>
        <end position="184"/>
    </location>
</feature>